<accession>A0ABU2CYL8</accession>
<comment type="caution">
    <text evidence="1">The sequence shown here is derived from an EMBL/GenBank/DDBJ whole genome shotgun (WGS) entry which is preliminary data.</text>
</comment>
<reference evidence="2" key="1">
    <citation type="submission" date="2023-07" db="EMBL/GenBank/DDBJ databases">
        <title>Whole-genome sequencing of a new Methanosarcina sp. Z-7115.</title>
        <authorList>
            <person name="Zhilina T.N."/>
            <person name="Merkel A.Y."/>
        </authorList>
    </citation>
    <scope>NUCLEOTIDE SEQUENCE [LARGE SCALE GENOMIC DNA]</scope>
    <source>
        <strain evidence="2">Z-7115</strain>
    </source>
</reference>
<name>A0ABU2CYL8_9EURY</name>
<sequence>MFQTEFEFTLPKGYVDAEGNLHKKGVMRLATAADEILPLKDPRVQGNPAYLAVILLSRVITHLGNLQVISTKAIEDLFAADLAYLQDFYGRINENGSPEIKTVCPKCGYHFEVEENTPGE</sequence>
<evidence type="ECO:0000313" key="2">
    <source>
        <dbReference type="Proteomes" id="UP001246244"/>
    </source>
</evidence>
<dbReference type="EMBL" id="JAVKPK010000009">
    <property type="protein sequence ID" value="MDR7664830.1"/>
    <property type="molecule type" value="Genomic_DNA"/>
</dbReference>
<dbReference type="RefSeq" id="WP_310574858.1">
    <property type="nucleotide sequence ID" value="NZ_JAVKPK010000009.1"/>
</dbReference>
<gene>
    <name evidence="1" type="ORF">RG963_03320</name>
</gene>
<organism evidence="1 2">
    <name type="scientific">Methanosarcina baikalica</name>
    <dbReference type="NCBI Taxonomy" id="3073890"/>
    <lineage>
        <taxon>Archaea</taxon>
        <taxon>Methanobacteriati</taxon>
        <taxon>Methanobacteriota</taxon>
        <taxon>Stenosarchaea group</taxon>
        <taxon>Methanomicrobia</taxon>
        <taxon>Methanosarcinales</taxon>
        <taxon>Methanosarcinaceae</taxon>
        <taxon>Methanosarcina</taxon>
    </lineage>
</organism>
<proteinExistence type="predicted"/>
<dbReference type="Proteomes" id="UP001246244">
    <property type="component" value="Unassembled WGS sequence"/>
</dbReference>
<evidence type="ECO:0000313" key="1">
    <source>
        <dbReference type="EMBL" id="MDR7664830.1"/>
    </source>
</evidence>
<keyword evidence="2" id="KW-1185">Reference proteome</keyword>
<protein>
    <submittedName>
        <fullName evidence="1">Phage tail assembly protein</fullName>
    </submittedName>
</protein>